<dbReference type="OrthoDB" id="3792952at2759"/>
<evidence type="ECO:0000313" key="2">
    <source>
        <dbReference type="Proteomes" id="UP000799424"/>
    </source>
</evidence>
<sequence>MSGTKWASRAWTSQELNLSPRSLVFLDNHFEWYCNCAEWFEEHDFEHPDLLFSWGYHMDNSKSTLDIHNYYNLIGEYTGRELTFESDIIDAFAGITAAIPDEFFWGVPYSRFGEYLAWTVDRPPWDFKNFEIDQRQNCCLQIPNWSWFGWKGVISRANDMKPTKSLLAVYRWQEGHLQQICTPEILTLPRSGNGEDEAHYPTVWHDDAEWTVSLDDVPADVVPNENQIIF</sequence>
<accession>A0A6A7A9V5</accession>
<gene>
    <name evidence="1" type="ORF">CC86DRAFT_403403</name>
</gene>
<name>A0A6A7A9V5_9PLEO</name>
<reference evidence="1" key="1">
    <citation type="journal article" date="2020" name="Stud. Mycol.">
        <title>101 Dothideomycetes genomes: a test case for predicting lifestyles and emergence of pathogens.</title>
        <authorList>
            <person name="Haridas S."/>
            <person name="Albert R."/>
            <person name="Binder M."/>
            <person name="Bloem J."/>
            <person name="Labutti K."/>
            <person name="Salamov A."/>
            <person name="Andreopoulos B."/>
            <person name="Baker S."/>
            <person name="Barry K."/>
            <person name="Bills G."/>
            <person name="Bluhm B."/>
            <person name="Cannon C."/>
            <person name="Castanera R."/>
            <person name="Culley D."/>
            <person name="Daum C."/>
            <person name="Ezra D."/>
            <person name="Gonzalez J."/>
            <person name="Henrissat B."/>
            <person name="Kuo A."/>
            <person name="Liang C."/>
            <person name="Lipzen A."/>
            <person name="Lutzoni F."/>
            <person name="Magnuson J."/>
            <person name="Mondo S."/>
            <person name="Nolan M."/>
            <person name="Ohm R."/>
            <person name="Pangilinan J."/>
            <person name="Park H.-J."/>
            <person name="Ramirez L."/>
            <person name="Alfaro M."/>
            <person name="Sun H."/>
            <person name="Tritt A."/>
            <person name="Yoshinaga Y."/>
            <person name="Zwiers L.-H."/>
            <person name="Turgeon B."/>
            <person name="Goodwin S."/>
            <person name="Spatafora J."/>
            <person name="Crous P."/>
            <person name="Grigoriev I."/>
        </authorList>
    </citation>
    <scope>NUCLEOTIDE SEQUENCE</scope>
    <source>
        <strain evidence="1">CBS 113818</strain>
    </source>
</reference>
<dbReference type="PANTHER" id="PTHR33112">
    <property type="entry name" value="DOMAIN PROTEIN, PUTATIVE-RELATED"/>
    <property type="match status" value="1"/>
</dbReference>
<dbReference type="AlphaFoldDB" id="A0A6A7A9V5"/>
<dbReference type="EMBL" id="MU006220">
    <property type="protein sequence ID" value="KAF2830081.1"/>
    <property type="molecule type" value="Genomic_DNA"/>
</dbReference>
<dbReference type="PANTHER" id="PTHR33112:SF14">
    <property type="entry name" value="HETEROKARYON INCOMPATIBILITY DOMAIN-CONTAINING PROTEIN"/>
    <property type="match status" value="1"/>
</dbReference>
<proteinExistence type="predicted"/>
<keyword evidence="2" id="KW-1185">Reference proteome</keyword>
<evidence type="ECO:0000313" key="1">
    <source>
        <dbReference type="EMBL" id="KAF2830081.1"/>
    </source>
</evidence>
<protein>
    <recommendedName>
        <fullName evidence="3">Heterokaryon incompatibility domain-containing protein</fullName>
    </recommendedName>
</protein>
<organism evidence="1 2">
    <name type="scientific">Ophiobolus disseminans</name>
    <dbReference type="NCBI Taxonomy" id="1469910"/>
    <lineage>
        <taxon>Eukaryota</taxon>
        <taxon>Fungi</taxon>
        <taxon>Dikarya</taxon>
        <taxon>Ascomycota</taxon>
        <taxon>Pezizomycotina</taxon>
        <taxon>Dothideomycetes</taxon>
        <taxon>Pleosporomycetidae</taxon>
        <taxon>Pleosporales</taxon>
        <taxon>Pleosporineae</taxon>
        <taxon>Phaeosphaeriaceae</taxon>
        <taxon>Ophiobolus</taxon>
    </lineage>
</organism>
<evidence type="ECO:0008006" key="3">
    <source>
        <dbReference type="Google" id="ProtNLM"/>
    </source>
</evidence>
<dbReference type="Proteomes" id="UP000799424">
    <property type="component" value="Unassembled WGS sequence"/>
</dbReference>